<evidence type="ECO:0000313" key="30">
    <source>
        <dbReference type="RefSeq" id="XP_019643282.1"/>
    </source>
</evidence>
<evidence type="ECO:0000256" key="19">
    <source>
        <dbReference type="ARBA" id="ARBA00023295"/>
    </source>
</evidence>
<keyword evidence="18" id="KW-0119">Carbohydrate metabolism</keyword>
<dbReference type="InterPro" id="IPR036278">
    <property type="entry name" value="Sialidase_sf"/>
</dbReference>
<organism evidence="29 30">
    <name type="scientific">Branchiostoma belcheri</name>
    <name type="common">Amphioxus</name>
    <dbReference type="NCBI Taxonomy" id="7741"/>
    <lineage>
        <taxon>Eukaryota</taxon>
        <taxon>Metazoa</taxon>
        <taxon>Chordata</taxon>
        <taxon>Cephalochordata</taxon>
        <taxon>Leptocardii</taxon>
        <taxon>Amphioxiformes</taxon>
        <taxon>Branchiostomatidae</taxon>
        <taxon>Branchiostoma</taxon>
    </lineage>
</organism>
<evidence type="ECO:0000256" key="15">
    <source>
        <dbReference type="ARBA" id="ARBA00023136"/>
    </source>
</evidence>
<sequence>MAYLFKTRDMSGRFRLLIVASLFIIVVLTRWIGNKAQSNYEVGVIPHARKAYHSAVRSFLHQIKSVGSLVSKKAEDSSTEQVKSVNSPGAQATKGSNEQADSPVVQASKGSTKQAGSPEAQATKGSTKQAGSPAAQAPKSSTEQVKSADSSAAEAPEDSSTRQVKSAASPVDISLTETHDVVLWTSNWTGEIPVYRVPVFTYTPKGNLVAIAEGRRKSHFDKSPKIFEVRRSTDGGKTWSPPQRIVDDGKSRNKVCSYIGTIFVDDTTATIFLMYVFCEFCPTRSLMLINSTDDGITWGRPRNITDHVGKHYATHPSPGYGIQKRQEPSKGRLIVCGHGFYNGKGLVLLLSDDHGVTWRRGAFVPSVPFRPRKRKGHFDPDECQPVEFPDGSIYILIRNEKVYLRQRRKMIMRSFDGGETLPQNYTYLDQALIEPRITSGLWYHDGILFYSGPKHDTQRENLHIRWSYDHGKTWSSEKQVWRGMAGYSALMMLPHDREHLYILYERGSDYCYFDEIAVTEMKISPRKGRDAI</sequence>
<accession>A0A6P5AJI3</accession>
<evidence type="ECO:0000256" key="25">
    <source>
        <dbReference type="ARBA" id="ARBA00041413"/>
    </source>
</evidence>
<keyword evidence="19" id="KW-0326">Glycosidase</keyword>
<evidence type="ECO:0000256" key="8">
    <source>
        <dbReference type="ARBA" id="ARBA00022475"/>
    </source>
</evidence>
<dbReference type="Gene3D" id="2.120.10.10">
    <property type="match status" value="1"/>
</dbReference>
<keyword evidence="15 27" id="KW-0472">Membrane</keyword>
<evidence type="ECO:0000256" key="16">
    <source>
        <dbReference type="ARBA" id="ARBA00023180"/>
    </source>
</evidence>
<evidence type="ECO:0000256" key="13">
    <source>
        <dbReference type="ARBA" id="ARBA00022963"/>
    </source>
</evidence>
<evidence type="ECO:0000256" key="5">
    <source>
        <dbReference type="ARBA" id="ARBA00004541"/>
    </source>
</evidence>
<dbReference type="Pfam" id="PF13088">
    <property type="entry name" value="BNR_2"/>
    <property type="match status" value="1"/>
</dbReference>
<dbReference type="OrthoDB" id="2739686at2759"/>
<evidence type="ECO:0000256" key="23">
    <source>
        <dbReference type="ARBA" id="ARBA00040509"/>
    </source>
</evidence>
<keyword evidence="14" id="KW-0443">Lipid metabolism</keyword>
<dbReference type="EC" id="3.2.1.18" evidence="7"/>
<evidence type="ECO:0000256" key="22">
    <source>
        <dbReference type="ARBA" id="ARBA00038519"/>
    </source>
</evidence>
<comment type="function">
    <text evidence="21">Catalyzes the removal of sialic acid (N-acetylneuraminic acid) moieties from glycoproteins and glycolipids. To be active, it is strictly dependent on its presence in the multienzyme complex. Appears to have a preference for alpha 2-3 and alpha 2-6 sialyl linkage.</text>
</comment>
<evidence type="ECO:0000256" key="4">
    <source>
        <dbReference type="ARBA" id="ARBA00004236"/>
    </source>
</evidence>
<evidence type="ECO:0000256" key="17">
    <source>
        <dbReference type="ARBA" id="ARBA00023228"/>
    </source>
</evidence>
<keyword evidence="27" id="KW-0812">Transmembrane</keyword>
<feature type="region of interest" description="Disordered" evidence="26">
    <location>
        <begin position="74"/>
        <end position="170"/>
    </location>
</feature>
<evidence type="ECO:0000256" key="10">
    <source>
        <dbReference type="ARBA" id="ARBA00022729"/>
    </source>
</evidence>
<feature type="compositionally biased region" description="Polar residues" evidence="26">
    <location>
        <begin position="79"/>
        <end position="100"/>
    </location>
</feature>
<dbReference type="SUPFAM" id="SSF50939">
    <property type="entry name" value="Sialidases"/>
    <property type="match status" value="1"/>
</dbReference>
<evidence type="ECO:0000256" key="11">
    <source>
        <dbReference type="ARBA" id="ARBA00022737"/>
    </source>
</evidence>
<evidence type="ECO:0000256" key="21">
    <source>
        <dbReference type="ARBA" id="ARBA00037235"/>
    </source>
</evidence>
<dbReference type="GO" id="GO:0004308">
    <property type="term" value="F:exo-alpha-sialidase activity"/>
    <property type="evidence" value="ECO:0007669"/>
    <property type="project" value="UniProtKB-EC"/>
</dbReference>
<comment type="subunit">
    <text evidence="22">Interacts with cathepsin A (protective protein), beta-galactosidase and N-acetylgalactosamine-6-sulfate sulfatase in a multienzyme complex.</text>
</comment>
<dbReference type="Proteomes" id="UP000515135">
    <property type="component" value="Unplaced"/>
</dbReference>
<dbReference type="RefSeq" id="XP_019643282.1">
    <property type="nucleotide sequence ID" value="XM_019787723.1"/>
</dbReference>
<dbReference type="FunFam" id="2.120.10.10:FF:000003">
    <property type="entry name" value="Neuraminidase 1"/>
    <property type="match status" value="1"/>
</dbReference>
<comment type="catalytic activity">
    <reaction evidence="1">
        <text>Hydrolysis of alpha-(2-&gt;3)-, alpha-(2-&gt;6)-, alpha-(2-&gt;8)- glycosidic linkages of terminal sialic acid residues in oligosaccharides, glycoproteins, glycolipids, colominic acid and synthetic substrates.</text>
        <dbReference type="EC" id="3.2.1.18"/>
    </reaction>
</comment>
<evidence type="ECO:0000256" key="7">
    <source>
        <dbReference type="ARBA" id="ARBA00012733"/>
    </source>
</evidence>
<comment type="similarity">
    <text evidence="6">Belongs to the glycosyl hydrolase 33 family.</text>
</comment>
<dbReference type="InterPro" id="IPR026856">
    <property type="entry name" value="Sialidase_fam"/>
</dbReference>
<feature type="transmembrane region" description="Helical" evidence="27">
    <location>
        <begin position="12"/>
        <end position="32"/>
    </location>
</feature>
<proteinExistence type="inferred from homology"/>
<keyword evidence="27" id="KW-1133">Transmembrane helix</keyword>
<keyword evidence="9" id="KW-0597">Phosphoprotein</keyword>
<evidence type="ECO:0000256" key="3">
    <source>
        <dbReference type="ARBA" id="ARBA00004227"/>
    </source>
</evidence>
<dbReference type="GO" id="GO:0009313">
    <property type="term" value="P:oligosaccharide catabolic process"/>
    <property type="evidence" value="ECO:0007669"/>
    <property type="project" value="TreeGrafter"/>
</dbReference>
<evidence type="ECO:0000256" key="26">
    <source>
        <dbReference type="SAM" id="MobiDB-lite"/>
    </source>
</evidence>
<evidence type="ECO:0000256" key="6">
    <source>
        <dbReference type="ARBA" id="ARBA00009348"/>
    </source>
</evidence>
<dbReference type="AlphaFoldDB" id="A0A6P5AJI3"/>
<keyword evidence="10" id="KW-0732">Signal</keyword>
<evidence type="ECO:0000256" key="14">
    <source>
        <dbReference type="ARBA" id="ARBA00023098"/>
    </source>
</evidence>
<evidence type="ECO:0000256" key="2">
    <source>
        <dbReference type="ARBA" id="ARBA00004207"/>
    </source>
</evidence>
<evidence type="ECO:0000256" key="18">
    <source>
        <dbReference type="ARBA" id="ARBA00023277"/>
    </source>
</evidence>
<name>A0A6P5AJI3_BRABE</name>
<keyword evidence="13" id="KW-0442">Lipid degradation</keyword>
<evidence type="ECO:0000313" key="29">
    <source>
        <dbReference type="Proteomes" id="UP000515135"/>
    </source>
</evidence>
<dbReference type="PANTHER" id="PTHR10628">
    <property type="entry name" value="SIALIDASE"/>
    <property type="match status" value="1"/>
</dbReference>
<dbReference type="GO" id="GO:0005886">
    <property type="term" value="C:plasma membrane"/>
    <property type="evidence" value="ECO:0007669"/>
    <property type="project" value="UniProtKB-SubCell"/>
</dbReference>
<dbReference type="GO" id="GO:0043202">
    <property type="term" value="C:lysosomal lumen"/>
    <property type="evidence" value="ECO:0007669"/>
    <property type="project" value="UniProtKB-SubCell"/>
</dbReference>
<dbReference type="GO" id="GO:0005765">
    <property type="term" value="C:lysosomal membrane"/>
    <property type="evidence" value="ECO:0007669"/>
    <property type="project" value="UniProtKB-SubCell"/>
</dbReference>
<keyword evidence="16" id="KW-0325">Glycoprotein</keyword>
<keyword evidence="8" id="KW-1003">Cell membrane</keyword>
<dbReference type="PANTHER" id="PTHR10628:SF25">
    <property type="entry name" value="SIALIDASE-1"/>
    <property type="match status" value="1"/>
</dbReference>
<dbReference type="GO" id="GO:0006689">
    <property type="term" value="P:ganglioside catabolic process"/>
    <property type="evidence" value="ECO:0007669"/>
    <property type="project" value="TreeGrafter"/>
</dbReference>
<dbReference type="CDD" id="cd15482">
    <property type="entry name" value="Sialidase_non-viral"/>
    <property type="match status" value="1"/>
</dbReference>
<feature type="domain" description="Sialidase" evidence="28">
    <location>
        <begin position="208"/>
        <end position="494"/>
    </location>
</feature>
<keyword evidence="12" id="KW-0378">Hydrolase</keyword>
<protein>
    <recommendedName>
        <fullName evidence="23">Sialidase-1</fullName>
        <ecNumber evidence="7">3.2.1.18</ecNumber>
    </recommendedName>
    <alternativeName>
        <fullName evidence="25">Lysosomal sialidase</fullName>
    </alternativeName>
    <alternativeName>
        <fullName evidence="24">N-acetyl-alpha-neuraminidase 1</fullName>
    </alternativeName>
</protein>
<evidence type="ECO:0000256" key="20">
    <source>
        <dbReference type="ARBA" id="ARBA00023329"/>
    </source>
</evidence>
<evidence type="ECO:0000256" key="12">
    <source>
        <dbReference type="ARBA" id="ARBA00022801"/>
    </source>
</evidence>
<evidence type="ECO:0000256" key="27">
    <source>
        <dbReference type="SAM" id="Phobius"/>
    </source>
</evidence>
<keyword evidence="17" id="KW-0458">Lysosome</keyword>
<keyword evidence="20" id="KW-0968">Cytoplasmic vesicle</keyword>
<evidence type="ECO:0000256" key="9">
    <source>
        <dbReference type="ARBA" id="ARBA00022553"/>
    </source>
</evidence>
<dbReference type="GeneID" id="109484457"/>
<keyword evidence="11" id="KW-0677">Repeat</keyword>
<dbReference type="InterPro" id="IPR011040">
    <property type="entry name" value="Sialidase"/>
</dbReference>
<keyword evidence="29" id="KW-1185">Reference proteome</keyword>
<evidence type="ECO:0000259" key="28">
    <source>
        <dbReference type="Pfam" id="PF13088"/>
    </source>
</evidence>
<comment type="subcellular location">
    <subcellularLocation>
        <location evidence="4">Cell membrane</location>
    </subcellularLocation>
    <subcellularLocation>
        <location evidence="5">Cytoplasmic vesicle</location>
    </subcellularLocation>
    <subcellularLocation>
        <location evidence="3">Lysosome lumen</location>
    </subcellularLocation>
    <subcellularLocation>
        <location evidence="2">Lysosome membrane</location>
        <topology evidence="2">Peripheral membrane protein</topology>
        <orientation evidence="2">Lumenal side</orientation>
    </subcellularLocation>
</comment>
<gene>
    <name evidence="30" type="primary">LOC109484457</name>
</gene>
<dbReference type="KEGG" id="bbel:109484457"/>
<evidence type="ECO:0000256" key="24">
    <source>
        <dbReference type="ARBA" id="ARBA00041332"/>
    </source>
</evidence>
<reference evidence="30" key="1">
    <citation type="submission" date="2025-08" db="UniProtKB">
        <authorList>
            <consortium name="RefSeq"/>
        </authorList>
    </citation>
    <scope>IDENTIFICATION</scope>
    <source>
        <tissue evidence="30">Gonad</tissue>
    </source>
</reference>
<evidence type="ECO:0000256" key="1">
    <source>
        <dbReference type="ARBA" id="ARBA00000427"/>
    </source>
</evidence>
<dbReference type="GO" id="GO:0031410">
    <property type="term" value="C:cytoplasmic vesicle"/>
    <property type="evidence" value="ECO:0007669"/>
    <property type="project" value="UniProtKB-SubCell"/>
</dbReference>